<reference evidence="2 3" key="1">
    <citation type="submission" date="2019-07" db="EMBL/GenBank/DDBJ databases">
        <title>Genomics analysis of Aphanomyces spp. identifies a new class of oomycete effector associated with host adaptation.</title>
        <authorList>
            <person name="Gaulin E."/>
        </authorList>
    </citation>
    <scope>NUCLEOTIDE SEQUENCE [LARGE SCALE GENOMIC DNA]</scope>
    <source>
        <strain evidence="2 3">ATCC 201684</strain>
    </source>
</reference>
<dbReference type="EMBL" id="VJMJ01000017">
    <property type="protein sequence ID" value="KAF0743376.1"/>
    <property type="molecule type" value="Genomic_DNA"/>
</dbReference>
<sequence length="347" mass="37128">MFDLLPMQCGLEDPPYFQRRWCSRRSDSMVACGLYDGLTSMTTVCPDEATARRVQRFQTVGMTGLLLDYERSPSESATNRLHLCLLSWVVGFTSAATRNGLPNWPLAARLSVSGVDSNALLAMRPKGWREAFRISFLDLPEKMKFALVATVAAINFAISASTPRSDDSAINAANNATLTQDYYVHNPNSEYTWGLCTASTKSMDSTIRRAIPTWQRATTHRFPTFPRLAQRSAMISRILLTTTAANMLGNCAITTGENLYMTATSLVNNCNSATALTLAPTSTSAPTLAPPTTAAATTVAVSTPAAPTTTPGTTMATPTPTPTQSSASTFANVVAVGLAASFISLVV</sequence>
<keyword evidence="3" id="KW-1185">Reference proteome</keyword>
<accession>A0A6G0XSP1</accession>
<proteinExistence type="predicted"/>
<evidence type="ECO:0000313" key="3">
    <source>
        <dbReference type="Proteomes" id="UP000481153"/>
    </source>
</evidence>
<dbReference type="Proteomes" id="UP000481153">
    <property type="component" value="Unassembled WGS sequence"/>
</dbReference>
<evidence type="ECO:0000256" key="1">
    <source>
        <dbReference type="SAM" id="MobiDB-lite"/>
    </source>
</evidence>
<evidence type="ECO:0000313" key="2">
    <source>
        <dbReference type="EMBL" id="KAF0743376.1"/>
    </source>
</evidence>
<feature type="region of interest" description="Disordered" evidence="1">
    <location>
        <begin position="299"/>
        <end position="324"/>
    </location>
</feature>
<comment type="caution">
    <text evidence="2">The sequence shown here is derived from an EMBL/GenBank/DDBJ whole genome shotgun (WGS) entry which is preliminary data.</text>
</comment>
<gene>
    <name evidence="2" type="ORF">Ae201684_001851</name>
</gene>
<name>A0A6G0XSP1_9STRA</name>
<dbReference type="AlphaFoldDB" id="A0A6G0XSP1"/>
<organism evidence="2 3">
    <name type="scientific">Aphanomyces euteiches</name>
    <dbReference type="NCBI Taxonomy" id="100861"/>
    <lineage>
        <taxon>Eukaryota</taxon>
        <taxon>Sar</taxon>
        <taxon>Stramenopiles</taxon>
        <taxon>Oomycota</taxon>
        <taxon>Saprolegniomycetes</taxon>
        <taxon>Saprolegniales</taxon>
        <taxon>Verrucalvaceae</taxon>
        <taxon>Aphanomyces</taxon>
    </lineage>
</organism>
<protein>
    <submittedName>
        <fullName evidence="2">Uncharacterized protein</fullName>
    </submittedName>
</protein>